<gene>
    <name evidence="9" type="ORF">HMPREF0665_00475</name>
</gene>
<evidence type="ECO:0000313" key="9">
    <source>
        <dbReference type="EMBL" id="EFI49749.1"/>
    </source>
</evidence>
<evidence type="ECO:0000256" key="7">
    <source>
        <dbReference type="PROSITE-ProRule" id="PRU01360"/>
    </source>
</evidence>
<keyword evidence="3 7" id="KW-1134">Transmembrane beta strand</keyword>
<dbReference type="Proteomes" id="UP000003805">
    <property type="component" value="Miscellaneous, Scaffold supercont1.1"/>
</dbReference>
<keyword evidence="4 7" id="KW-0812">Transmembrane</keyword>
<comment type="similarity">
    <text evidence="7">Belongs to the TonB-dependent receptor family.</text>
</comment>
<feature type="domain" description="TonB-dependent receptor plug" evidence="8">
    <location>
        <begin position="116"/>
        <end position="226"/>
    </location>
</feature>
<dbReference type="NCBIfam" id="TIGR04057">
    <property type="entry name" value="SusC_RagA_signa"/>
    <property type="match status" value="1"/>
</dbReference>
<dbReference type="InterPro" id="IPR023996">
    <property type="entry name" value="TonB-dep_OMP_SusC/RagA"/>
</dbReference>
<dbReference type="eggNOG" id="COG4206">
    <property type="taxonomic scope" value="Bacteria"/>
</dbReference>
<dbReference type="AlphaFoldDB" id="D7N9Z2"/>
<evidence type="ECO:0000313" key="10">
    <source>
        <dbReference type="Proteomes" id="UP000003805"/>
    </source>
</evidence>
<dbReference type="Gene3D" id="2.40.170.20">
    <property type="entry name" value="TonB-dependent receptor, beta-barrel domain"/>
    <property type="match status" value="1"/>
</dbReference>
<accession>D7N9Z2</accession>
<sequence length="976" mass="109799">MMKKVSMITFLMLLVVQGVVAQVLRNITGKVVDVNDDALVGATVSVPGQSLGTVTDLDGNFSLKVPSATVSLSVSYLGYKPQTVNIVGKNVINVKLEENKSLLDEVVVVGYGVQRRKDVTGAVISVKPDDLKNMPSTNIMQSLQGKLPGLNITNSSNNVSDDNSGLSFRVRGRHSINSDASPLIILDGIQYNGFLSEISPNDIESMEVLKDASSAAIYGSKAANGVILINTKKGISGHPVISFSGTLAVSNAINKPDMMTGDQYFKLNEERIGPNAFLTDQHNKGVNTNWLDLALQTGFKQDYNLSVSGGTKDTQYFISGNVSKNKGVARNDEFNRYSLRANIDTKITPWLKIGTSTAFTYADRPGKKVNLVRAMKMNPLAEPYDENGKLIMFPDGNDAMVSNPLDAFNAKREDVGRAINTVNYAQIDFPFLKGLSYKFLTGYNYRTRLVESYQPRTTAEGNQKNGVSSVNNQFKEDWSIENILSYNKTFDKHTLFLTAVYSANKMLTKYHNISGTGFPSDYREYYQFMDATTLKGTDTYVQRTAIGQMFRANYSYDSRYLFTFTVRRDGDSAFGKDNKYGVFPSMALGWNMENEKFMERLTWLDHSKLRLSWGKNGNQAIEPYDAMATMTSRPYLDAKGKPVIGYYSKKLADPSLSWETTEQWNIGWDYSFLKGRLFGSLDIYFSNTYDLLLYKVIPQINGANNILQNMGKTRGHGIELQISSVNIKTKNFTWRTDFNISHDRNKIIDIGLRDENGNPADNKANSWFIGKPIGVIYGYEFAGIWQEDEDIAHSYMPTAKPGDVKVLDYNKDGKITPDDRHVFGYKTPDYRVGLMNTFTYQNLSLSFFLHAVHGVTRYTEYNNTYFEKQNIRNRTWWTPENKINTYPANRSDSNPYGLNYFGKTNDASFIRLSDISLSYNFPKRLIQPLRLSNLELFGNVKNVFTITHYVGMDPELSGDYTTPPMRTFLFGVRVSL</sequence>
<dbReference type="GO" id="GO:0009279">
    <property type="term" value="C:cell outer membrane"/>
    <property type="evidence" value="ECO:0007669"/>
    <property type="project" value="UniProtKB-SubCell"/>
</dbReference>
<dbReference type="InterPro" id="IPR039426">
    <property type="entry name" value="TonB-dep_rcpt-like"/>
</dbReference>
<dbReference type="NCBIfam" id="TIGR04056">
    <property type="entry name" value="OMP_RagA_SusC"/>
    <property type="match status" value="1"/>
</dbReference>
<dbReference type="InterPro" id="IPR008969">
    <property type="entry name" value="CarboxyPept-like_regulatory"/>
</dbReference>
<name>D7N9Z2_9BACT</name>
<keyword evidence="6 7" id="KW-0998">Cell outer membrane</keyword>
<dbReference type="EMBL" id="GL349564">
    <property type="protein sequence ID" value="EFI49749.1"/>
    <property type="molecule type" value="Genomic_DNA"/>
</dbReference>
<evidence type="ECO:0000256" key="1">
    <source>
        <dbReference type="ARBA" id="ARBA00004571"/>
    </source>
</evidence>
<evidence type="ECO:0000259" key="8">
    <source>
        <dbReference type="Pfam" id="PF07715"/>
    </source>
</evidence>
<dbReference type="HOGENOM" id="CLU_004317_0_2_10"/>
<dbReference type="Pfam" id="PF07715">
    <property type="entry name" value="Plug"/>
    <property type="match status" value="1"/>
</dbReference>
<evidence type="ECO:0000256" key="5">
    <source>
        <dbReference type="ARBA" id="ARBA00023136"/>
    </source>
</evidence>
<dbReference type="Gene3D" id="2.60.40.1120">
    <property type="entry name" value="Carboxypeptidase-like, regulatory domain"/>
    <property type="match status" value="1"/>
</dbReference>
<keyword evidence="5 7" id="KW-0472">Membrane</keyword>
<evidence type="ECO:0000256" key="6">
    <source>
        <dbReference type="ARBA" id="ARBA00023237"/>
    </source>
</evidence>
<dbReference type="Gene3D" id="2.170.130.10">
    <property type="entry name" value="TonB-dependent receptor, plug domain"/>
    <property type="match status" value="1"/>
</dbReference>
<keyword evidence="10" id="KW-1185">Reference proteome</keyword>
<dbReference type="InterPro" id="IPR037066">
    <property type="entry name" value="Plug_dom_sf"/>
</dbReference>
<comment type="subcellular location">
    <subcellularLocation>
        <location evidence="1 7">Cell outer membrane</location>
        <topology evidence="1 7">Multi-pass membrane protein</topology>
    </subcellularLocation>
</comment>
<dbReference type="RefSeq" id="WP_004376577.1">
    <property type="nucleotide sequence ID" value="NZ_GL349564.1"/>
</dbReference>
<evidence type="ECO:0000256" key="4">
    <source>
        <dbReference type="ARBA" id="ARBA00022692"/>
    </source>
</evidence>
<dbReference type="Pfam" id="PF13715">
    <property type="entry name" value="CarbopepD_reg_2"/>
    <property type="match status" value="1"/>
</dbReference>
<protein>
    <submittedName>
        <fullName evidence="9">Outer membrane protein</fullName>
    </submittedName>
</protein>
<dbReference type="PROSITE" id="PS52016">
    <property type="entry name" value="TONB_DEPENDENT_REC_3"/>
    <property type="match status" value="1"/>
</dbReference>
<keyword evidence="2 7" id="KW-0813">Transport</keyword>
<dbReference type="InterPro" id="IPR023997">
    <property type="entry name" value="TonB-dep_OMP_SusC/RagA_CS"/>
</dbReference>
<dbReference type="SUPFAM" id="SSF49464">
    <property type="entry name" value="Carboxypeptidase regulatory domain-like"/>
    <property type="match status" value="1"/>
</dbReference>
<dbReference type="InterPro" id="IPR012910">
    <property type="entry name" value="Plug_dom"/>
</dbReference>
<organism evidence="9 10">
    <name type="scientific">Segatella oris C735</name>
    <dbReference type="NCBI Taxonomy" id="563008"/>
    <lineage>
        <taxon>Bacteria</taxon>
        <taxon>Pseudomonadati</taxon>
        <taxon>Bacteroidota</taxon>
        <taxon>Bacteroidia</taxon>
        <taxon>Bacteroidales</taxon>
        <taxon>Prevotellaceae</taxon>
        <taxon>Segatella</taxon>
    </lineage>
</organism>
<evidence type="ECO:0000256" key="2">
    <source>
        <dbReference type="ARBA" id="ARBA00022448"/>
    </source>
</evidence>
<dbReference type="SUPFAM" id="SSF56935">
    <property type="entry name" value="Porins"/>
    <property type="match status" value="1"/>
</dbReference>
<proteinExistence type="inferred from homology"/>
<reference evidence="9" key="1">
    <citation type="submission" date="2010-02" db="EMBL/GenBank/DDBJ databases">
        <title>The Genome Sequence of Prevotella oris strain C735.</title>
        <authorList>
            <consortium name="The Broad Institute Genome Sequencing Platform"/>
            <person name="Ward D."/>
            <person name="Feldgarden M."/>
            <person name="Earl A."/>
            <person name="Young S.K."/>
            <person name="Zeng Q."/>
            <person name="Koehrsen M."/>
            <person name="Alvarado L."/>
            <person name="Berlin A."/>
            <person name="Bochicchio J."/>
            <person name="Borenstein D."/>
            <person name="Chapman S.B."/>
            <person name="Chen Z."/>
            <person name="Engels R."/>
            <person name="Freedman E."/>
            <person name="Gellesch M."/>
            <person name="Goldberg J."/>
            <person name="Griggs A."/>
            <person name="Gujja S."/>
            <person name="Heilman E."/>
            <person name="Heiman D."/>
            <person name="Hepburn T."/>
            <person name="Howarth C."/>
            <person name="Jen D."/>
            <person name="Larson L."/>
            <person name="Mehta T."/>
            <person name="Park D."/>
            <person name="Pearson M."/>
            <person name="Roberts A."/>
            <person name="Saif S."/>
            <person name="Shea T."/>
            <person name="Shenoy N."/>
            <person name="Sisk P."/>
            <person name="Stolte C."/>
            <person name="Sykes S."/>
            <person name="Thomson T."/>
            <person name="Walk T."/>
            <person name="White J."/>
            <person name="Yandava C."/>
            <person name="Sibley C.D."/>
            <person name="Field T.R."/>
            <person name="Grinwis M."/>
            <person name="Eshaghurshan C.S."/>
            <person name="Surette M.G."/>
            <person name="Haas B."/>
            <person name="Nusbaum C."/>
            <person name="Birren B."/>
        </authorList>
    </citation>
    <scope>NUCLEOTIDE SEQUENCE [LARGE SCALE GENOMIC DNA]</scope>
    <source>
        <strain evidence="9">C735</strain>
    </source>
</reference>
<evidence type="ECO:0000256" key="3">
    <source>
        <dbReference type="ARBA" id="ARBA00022452"/>
    </source>
</evidence>
<dbReference type="InterPro" id="IPR036942">
    <property type="entry name" value="Beta-barrel_TonB_sf"/>
</dbReference>